<proteinExistence type="predicted"/>
<accession>A0ABS1WDA0</accession>
<dbReference type="EMBL" id="JADWVN010000026">
    <property type="protein sequence ID" value="MBL7527332.1"/>
    <property type="molecule type" value="Genomic_DNA"/>
</dbReference>
<feature type="transmembrane region" description="Helical" evidence="1">
    <location>
        <begin position="345"/>
        <end position="367"/>
    </location>
</feature>
<reference evidence="2 3" key="1">
    <citation type="submission" date="2020-12" db="EMBL/GenBank/DDBJ databases">
        <title>WGS of Legionella: environmental sample.</title>
        <authorList>
            <person name="Cristino S."/>
            <person name="Girolamini L."/>
            <person name="Salaris S."/>
            <person name="Pascale M.R."/>
            <person name="Mazzotta M."/>
            <person name="Orsini M."/>
            <person name="Grottola A."/>
        </authorList>
    </citation>
    <scope>NUCLEOTIDE SEQUENCE [LARGE SCALE GENOMIC DNA]</scope>
    <source>
        <strain evidence="2 3">30cs62</strain>
    </source>
</reference>
<protein>
    <submittedName>
        <fullName evidence="2">Alpha/beta hydrolase</fullName>
    </submittedName>
</protein>
<name>A0ABS1WDA0_9GAMM</name>
<sequence length="504" mass="58613">MRTRVPGYYILDEPERGFWSEYIRELVMKLNWILTFILRRIIINIALGPDEVRLQKPIHVQFFSEDRTEKGAVVVNVLPGRSDKNPRSYYDVIPQLSSLGKRQLSFNNHAHKAYVDFIIEEIGRLIQGKSTYDKCTNKQFAIEDIHIKGMERLDDHLAQYFKEQVRHKYDHDFFERPRKINMDFFTLEISNNAILESVEVSNNEEQSKPMAERKFVIVCMARNQNYMYWLKDFYTTATNIGCTVVGFNYRGIDYSKGMIWTQGHMVQDVLAQARRLLESGVKPEHIAFEGMSLGAAIATLSAAEMHDKGYKVQLYNERSYRSLIRLIVGYVMPKGNCNPWNPLNWLSYLLVGLTYLFIAPLIWMAGWHIDAGSAWDRIPSAYKLYSVARNHQNPDHYDDDDLVHDSFSSIASLMAEHLEGIKQKQKNGKPLSIEEQRQLADDVESHEFTLDRSIKTNTNPSSHSAPRRFMFDTQYHKKNMHEYMIEHLGNLLESGLPNNPQSLR</sequence>
<gene>
    <name evidence="2" type="ORF">I5282_12230</name>
</gene>
<dbReference type="SUPFAM" id="SSF53474">
    <property type="entry name" value="alpha/beta-Hydrolases"/>
    <property type="match status" value="2"/>
</dbReference>
<keyword evidence="1" id="KW-0472">Membrane</keyword>
<keyword evidence="1" id="KW-0812">Transmembrane</keyword>
<evidence type="ECO:0000313" key="2">
    <source>
        <dbReference type="EMBL" id="MBL7527332.1"/>
    </source>
</evidence>
<keyword evidence="3" id="KW-1185">Reference proteome</keyword>
<dbReference type="GO" id="GO:0016787">
    <property type="term" value="F:hydrolase activity"/>
    <property type="evidence" value="ECO:0007669"/>
    <property type="project" value="UniProtKB-KW"/>
</dbReference>
<evidence type="ECO:0000256" key="1">
    <source>
        <dbReference type="SAM" id="Phobius"/>
    </source>
</evidence>
<dbReference type="Proteomes" id="UP000809910">
    <property type="component" value="Unassembled WGS sequence"/>
</dbReference>
<evidence type="ECO:0000313" key="3">
    <source>
        <dbReference type="Proteomes" id="UP000809910"/>
    </source>
</evidence>
<dbReference type="InterPro" id="IPR029058">
    <property type="entry name" value="AB_hydrolase_fold"/>
</dbReference>
<comment type="caution">
    <text evidence="2">The sequence shown here is derived from an EMBL/GenBank/DDBJ whole genome shotgun (WGS) entry which is preliminary data.</text>
</comment>
<keyword evidence="2" id="KW-0378">Hydrolase</keyword>
<keyword evidence="1" id="KW-1133">Transmembrane helix</keyword>
<dbReference type="Gene3D" id="3.40.50.1820">
    <property type="entry name" value="alpha/beta hydrolase"/>
    <property type="match status" value="1"/>
</dbReference>
<organism evidence="2 3">
    <name type="scientific">Legionella bononiensis</name>
    <dbReference type="NCBI Taxonomy" id="2793102"/>
    <lineage>
        <taxon>Bacteria</taxon>
        <taxon>Pseudomonadati</taxon>
        <taxon>Pseudomonadota</taxon>
        <taxon>Gammaproteobacteria</taxon>
        <taxon>Legionellales</taxon>
        <taxon>Legionellaceae</taxon>
        <taxon>Legionella</taxon>
    </lineage>
</organism>
<dbReference type="RefSeq" id="WP_203112304.1">
    <property type="nucleotide sequence ID" value="NZ_JADOBG010000022.1"/>
</dbReference>